<evidence type="ECO:0000256" key="2">
    <source>
        <dbReference type="ARBA" id="ARBA00022801"/>
    </source>
</evidence>
<organism evidence="6 7">
    <name type="scientific">Rubrobacter xylanophilus</name>
    <dbReference type="NCBI Taxonomy" id="49319"/>
    <lineage>
        <taxon>Bacteria</taxon>
        <taxon>Bacillati</taxon>
        <taxon>Actinomycetota</taxon>
        <taxon>Rubrobacteria</taxon>
        <taxon>Rubrobacterales</taxon>
        <taxon>Rubrobacteraceae</taxon>
        <taxon>Rubrobacter</taxon>
    </lineage>
</organism>
<dbReference type="PANTHER" id="PTHR42776:SF13">
    <property type="entry name" value="DIPEPTIDYL-PEPTIDASE 5"/>
    <property type="match status" value="1"/>
</dbReference>
<dbReference type="PANTHER" id="PTHR42776">
    <property type="entry name" value="SERINE PEPTIDASE S9 FAMILY MEMBER"/>
    <property type="match status" value="1"/>
</dbReference>
<dbReference type="GO" id="GO:0004252">
    <property type="term" value="F:serine-type endopeptidase activity"/>
    <property type="evidence" value="ECO:0007669"/>
    <property type="project" value="TreeGrafter"/>
</dbReference>
<proteinExistence type="predicted"/>
<keyword evidence="7" id="KW-1185">Reference proteome</keyword>
<keyword evidence="3" id="KW-0645">Protease</keyword>
<evidence type="ECO:0000256" key="1">
    <source>
        <dbReference type="ARBA" id="ARBA00022729"/>
    </source>
</evidence>
<keyword evidence="3" id="KW-0720">Serine protease</keyword>
<feature type="region of interest" description="Disordered" evidence="4">
    <location>
        <begin position="83"/>
        <end position="111"/>
    </location>
</feature>
<reference evidence="6" key="1">
    <citation type="journal article" date="2019" name="Microbiol. Resour. Announc.">
        <title>Complete Genome Sequence of Rubrobacter xylanophilus Strain AA3-22, Isolated from Arima Onsen in Japan.</title>
        <authorList>
            <person name="Tomariguchi N."/>
            <person name="Miyazaki K."/>
        </authorList>
    </citation>
    <scope>NUCLEOTIDE SEQUENCE [LARGE SCALE GENOMIC DNA]</scope>
    <source>
        <strain evidence="6">AA3-22</strain>
    </source>
</reference>
<protein>
    <submittedName>
        <fullName evidence="6">Peptidase S9</fullName>
    </submittedName>
</protein>
<dbReference type="InterPro" id="IPR011042">
    <property type="entry name" value="6-blade_b-propeller_TolB-like"/>
</dbReference>
<dbReference type="Gene3D" id="2.120.10.30">
    <property type="entry name" value="TolB, C-terminal domain"/>
    <property type="match status" value="2"/>
</dbReference>
<evidence type="ECO:0000256" key="3">
    <source>
        <dbReference type="ARBA" id="ARBA00022825"/>
    </source>
</evidence>
<accession>A0A510HEL0</accession>
<gene>
    <name evidence="6" type="ORF">RxyAA322_02350</name>
</gene>
<keyword evidence="1" id="KW-0732">Signal</keyword>
<evidence type="ECO:0000313" key="6">
    <source>
        <dbReference type="EMBL" id="BBL78381.1"/>
    </source>
</evidence>
<dbReference type="InterPro" id="IPR011659">
    <property type="entry name" value="WD40"/>
</dbReference>
<sequence>MEHMSEERRFTAETLISLPRFAGLALSNDGKRLVASVVRPGKKRRRLVTSLYELAPEASPRRITRSAPGEGAAAFAPDGSLLFVSRRPDPEADEEERETGERPALWLLPPGGEARPLAAPPGGVEGFAAARESGDLLIAARVRPGGAGWREDAEWEKARKEAGVEAQLFEGYPIRLWDHYLGPRERRLYFAPLPEGEDERIEEPRELLSGTPLELSAYDITPDGSTAVVTRWSTHEDLAARVMELVAVDVSTGEVRTLADDAWYSSPRCSPDGRRVVAIREERSTPERPGDRSLWLFDLSTGEGRNLLEEFDLWPGSPAWSPDSNIVFFTASCDGRVPVFRVPATGGSAERLTGEGAFSDLCPAPDGRTVYALRSTVGEPPHPVALDTAAPEEAPRRMGSFPELERIELPARIRRVEARASDGTRVPSWLLLPEDAAPENPAPLAVLIHGGPLNSWDGWHWRWNPHVFADAGWAVLLPDPALSTGYGMHHIRRGWGRWGEVVYDDLMRAVEAAAELPEVDGGRSAALGGSFGGYMANWIAGHTERFRALVAHASLWNLEGFHGTTDLGTWWEREFGNPYQDPSRYRENSPHLRADRIKTPMLVIHGELDYRVPVSEALSLWTSLRRHGVEAKFLHFPDENHWVTKPNNSLLWYQTVLGFIDHHVRGRRWRRPELL</sequence>
<dbReference type="SUPFAM" id="SSF82171">
    <property type="entry name" value="DPP6 N-terminal domain-like"/>
    <property type="match status" value="1"/>
</dbReference>
<dbReference type="GO" id="GO:0006508">
    <property type="term" value="P:proteolysis"/>
    <property type="evidence" value="ECO:0007669"/>
    <property type="project" value="InterPro"/>
</dbReference>
<evidence type="ECO:0000259" key="5">
    <source>
        <dbReference type="Pfam" id="PF00326"/>
    </source>
</evidence>
<evidence type="ECO:0000256" key="4">
    <source>
        <dbReference type="SAM" id="MobiDB-lite"/>
    </source>
</evidence>
<dbReference type="Proteomes" id="UP000318065">
    <property type="component" value="Chromosome"/>
</dbReference>
<dbReference type="EMBL" id="AP019791">
    <property type="protein sequence ID" value="BBL78381.1"/>
    <property type="molecule type" value="Genomic_DNA"/>
</dbReference>
<dbReference type="InterPro" id="IPR029058">
    <property type="entry name" value="AB_hydrolase_fold"/>
</dbReference>
<dbReference type="AlphaFoldDB" id="A0A510HEL0"/>
<evidence type="ECO:0000313" key="7">
    <source>
        <dbReference type="Proteomes" id="UP000318065"/>
    </source>
</evidence>
<dbReference type="Gene3D" id="3.40.50.1820">
    <property type="entry name" value="alpha/beta hydrolase"/>
    <property type="match status" value="1"/>
</dbReference>
<dbReference type="InterPro" id="IPR001375">
    <property type="entry name" value="Peptidase_S9_cat"/>
</dbReference>
<dbReference type="Pfam" id="PF00326">
    <property type="entry name" value="Peptidase_S9"/>
    <property type="match status" value="1"/>
</dbReference>
<dbReference type="SUPFAM" id="SSF53474">
    <property type="entry name" value="alpha/beta-Hydrolases"/>
    <property type="match status" value="1"/>
</dbReference>
<keyword evidence="2" id="KW-0378">Hydrolase</keyword>
<name>A0A510HEL0_9ACTN</name>
<dbReference type="Pfam" id="PF07676">
    <property type="entry name" value="PD40"/>
    <property type="match status" value="1"/>
</dbReference>
<feature type="domain" description="Peptidase S9 prolyl oligopeptidase catalytic" evidence="5">
    <location>
        <begin position="459"/>
        <end position="665"/>
    </location>
</feature>